<evidence type="ECO:0000256" key="1">
    <source>
        <dbReference type="SAM" id="MobiDB-lite"/>
    </source>
</evidence>
<sequence length="1646" mass="185869">MLSSLSPSTHTNPVQENTSLSPNARTRTSQESILPPPADLEPDGGGPPAAPSRLRQSPSLRGCVWERRFPEAVPRRVIPRFPLTLNFLPRRSIVIATADAMADEGSTKSQNSPTGEELRAPQPVACPIQERDSCNLGVGNSAGRVQDLPEEPMPTPEVGAGTSPEVFVGNVPLKMPCSYSIAEAFLKSSRKTLRFIPPTTQGGEILIKPTPTMVMQGSRRWQSTAVGYFLGRRPYFPQLEAFARVNWKGLQQVSATANGFYFFQFRNLAFMEEVIEEGPWLYQGQPVVLQSWEQGMSLRRRKHIQVPVWIRIRHLPMEYWTEDGLSAVASGVGIPLYTDKITKNCLRLDFARCCSLGHTAINCLETRVKKAGVPVAVYVQKQQVKLAENSHKNDDEVEATCAHVVRDVEPGWHKSCDRAGVNVAATQTTRVQNIPSPPNPSLPFEATSTNIGKELIVYNPFALLGEPVRWSIMNTIATWNVRGLNGVAHQHAVGQLVRDKGIQFLGVLETRVRQGNIHSVRAHLLPGWSWFDDYGGPGGRIWLAWNELEVGVEILMTDEQFIHCRLLNKRTSTKCLISVVYGDCDSSRRRRLWEGLQNLAEGITEDPWCVLGDFNAIVDESESCGRRSEPTPSMAEFRDFITEAGLVHIPFTGCLYTWYNCSEGSRGLWRHLDRVLVNAIWLVLWPNTSYVCGLPCTSDHSPLILRGSVQRPTGGIFRFDNFLAKQEGFIESVRGVWHHHIHGTKMYGVVCKLKALKPIFRAQRKVKGDLTNNVSLAKAFLEKAQALFAVFNEDFFLHLVQWCRVVYCKTVEVEASMLRQRAKLKWMQYGDQCSRLFFSRINARRAKQRVFQIQSAAGLVSDSDQVAAEFVSFFQTLLGDVRRPRTLNLDFLQPHLQHTLSVDEATALLQPISHAEIRAAFFEISNDSAPGPDGYTSAFFKAAWPEIGAGLCAAVTEFFESGMLLKQINATMLVMIPKVQLPVRVSDFRPIACCNMLYKAISKIMVSRMQHVLQSLINHSQNAFVPGRSIADNVLLAQELLAGYNQIRLPPRCTIKVDIQKAYDSVNWELILESLRIFKFPPRFISWIEQCITSPMFSILLNGSMHGFFKGARGIRQGDPMSPYLFVIVMEIWHVLLKIRAQSDDCFQFHWKCQDLNILNLCFADDVLIFCAGTVNSVRTIKTALLEFADLSGLHVNPGKSTVILSKAVQRERQDILDLIGFQEGSLPIKYLGVPLVSSRLSVADCQPLIDMINKRLAGWNHLNLSLAGRTQLIKSVLSSLHMYWASAFILPKSVIKVIEGKMRAFLWKGSAPSGYAKVSWEQVCRPNEEGGLGIRSVLRMNQALMLKHVWRILQEDPHSIWVAWVLRYRLTNHTIWTCNSASASWCWKKITKISSLLTEGLLYRVGDGGKFRLWGDLWHPRGPLISTYLRGPLVTGLPADSLLSSVTYHGQWRWPSATDFDIQDIIADLPPISPQQPDAILWKSESHGMILFFGWRYWDDFLQWIKSGFNLRTLAVFFAGGRCGESHSHLLFECPFTRRCLEVLKRAVRFPWLNNGWDRDVLWASRRWRGQHMLNAANRALLASIVYHVWRERNSRRFAATAVSAESVASWAIEDVRCRIITANIRPSLQTHVLYRIWKIPWASQ</sequence>
<dbReference type="Pfam" id="PF14111">
    <property type="entry name" value="DUF4283"/>
    <property type="match status" value="1"/>
</dbReference>
<dbReference type="InterPro" id="IPR005135">
    <property type="entry name" value="Endo/exonuclease/phosphatase"/>
</dbReference>
<reference evidence="3" key="2">
    <citation type="journal article" date="2024" name="Plant">
        <title>Genomic evolution and insights into agronomic trait innovations of Sesamum species.</title>
        <authorList>
            <person name="Miao H."/>
            <person name="Wang L."/>
            <person name="Qu L."/>
            <person name="Liu H."/>
            <person name="Sun Y."/>
            <person name="Le M."/>
            <person name="Wang Q."/>
            <person name="Wei S."/>
            <person name="Zheng Y."/>
            <person name="Lin W."/>
            <person name="Duan Y."/>
            <person name="Cao H."/>
            <person name="Xiong S."/>
            <person name="Wang X."/>
            <person name="Wei L."/>
            <person name="Li C."/>
            <person name="Ma Q."/>
            <person name="Ju M."/>
            <person name="Zhao R."/>
            <person name="Li G."/>
            <person name="Mu C."/>
            <person name="Tian Q."/>
            <person name="Mei H."/>
            <person name="Zhang T."/>
            <person name="Gao T."/>
            <person name="Zhang H."/>
        </authorList>
    </citation>
    <scope>NUCLEOTIDE SEQUENCE</scope>
    <source>
        <strain evidence="3">G02</strain>
    </source>
</reference>
<evidence type="ECO:0000313" key="3">
    <source>
        <dbReference type="EMBL" id="KAL0293833.1"/>
    </source>
</evidence>
<dbReference type="GO" id="GO:0003824">
    <property type="term" value="F:catalytic activity"/>
    <property type="evidence" value="ECO:0007669"/>
    <property type="project" value="InterPro"/>
</dbReference>
<dbReference type="Pfam" id="PF03372">
    <property type="entry name" value="Exo_endo_phos"/>
    <property type="match status" value="1"/>
</dbReference>
<dbReference type="PANTHER" id="PTHR33116">
    <property type="entry name" value="REVERSE TRANSCRIPTASE ZINC-BINDING DOMAIN-CONTAINING PROTEIN-RELATED-RELATED"/>
    <property type="match status" value="1"/>
</dbReference>
<dbReference type="Gene3D" id="3.60.10.10">
    <property type="entry name" value="Endonuclease/exonuclease/phosphatase"/>
    <property type="match status" value="1"/>
</dbReference>
<accession>A0AAW2JHL9</accession>
<dbReference type="CDD" id="cd01650">
    <property type="entry name" value="RT_nLTR_like"/>
    <property type="match status" value="1"/>
</dbReference>
<evidence type="ECO:0000259" key="2">
    <source>
        <dbReference type="PROSITE" id="PS50878"/>
    </source>
</evidence>
<gene>
    <name evidence="3" type="ORF">Sradi_6918100</name>
</gene>
<comment type="caution">
    <text evidence="3">The sequence shown here is derived from an EMBL/GenBank/DDBJ whole genome shotgun (WGS) entry which is preliminary data.</text>
</comment>
<reference evidence="3" key="1">
    <citation type="submission" date="2020-06" db="EMBL/GenBank/DDBJ databases">
        <authorList>
            <person name="Li T."/>
            <person name="Hu X."/>
            <person name="Zhang T."/>
            <person name="Song X."/>
            <person name="Zhang H."/>
            <person name="Dai N."/>
            <person name="Sheng W."/>
            <person name="Hou X."/>
            <person name="Wei L."/>
        </authorList>
    </citation>
    <scope>NUCLEOTIDE SEQUENCE</scope>
    <source>
        <strain evidence="3">G02</strain>
        <tissue evidence="3">Leaf</tissue>
    </source>
</reference>
<dbReference type="PROSITE" id="PS50878">
    <property type="entry name" value="RT_POL"/>
    <property type="match status" value="1"/>
</dbReference>
<name>A0AAW2JHL9_SESRA</name>
<dbReference type="InterPro" id="IPR025558">
    <property type="entry name" value="DUF4283"/>
</dbReference>
<dbReference type="SUPFAM" id="SSF56672">
    <property type="entry name" value="DNA/RNA polymerases"/>
    <property type="match status" value="1"/>
</dbReference>
<dbReference type="SUPFAM" id="SSF56219">
    <property type="entry name" value="DNase I-like"/>
    <property type="match status" value="1"/>
</dbReference>
<dbReference type="Pfam" id="PF00078">
    <property type="entry name" value="RVT_1"/>
    <property type="match status" value="1"/>
</dbReference>
<protein>
    <submittedName>
        <fullName evidence="3">Retrovirus-related Pol polyprotein from type-2 retrotransposable element R2DM</fullName>
    </submittedName>
</protein>
<dbReference type="EMBL" id="JACGWJ010000268">
    <property type="protein sequence ID" value="KAL0293833.1"/>
    <property type="molecule type" value="Genomic_DNA"/>
</dbReference>
<feature type="region of interest" description="Disordered" evidence="1">
    <location>
        <begin position="1"/>
        <end position="56"/>
    </location>
</feature>
<dbReference type="PANTHER" id="PTHR33116:SF80">
    <property type="entry name" value="REVERSE TRANSCRIPTASE ZINC-BINDING DOMAIN-CONTAINING PROTEIN"/>
    <property type="match status" value="1"/>
</dbReference>
<organism evidence="3">
    <name type="scientific">Sesamum radiatum</name>
    <name type="common">Black benniseed</name>
    <dbReference type="NCBI Taxonomy" id="300843"/>
    <lineage>
        <taxon>Eukaryota</taxon>
        <taxon>Viridiplantae</taxon>
        <taxon>Streptophyta</taxon>
        <taxon>Embryophyta</taxon>
        <taxon>Tracheophyta</taxon>
        <taxon>Spermatophyta</taxon>
        <taxon>Magnoliopsida</taxon>
        <taxon>eudicotyledons</taxon>
        <taxon>Gunneridae</taxon>
        <taxon>Pentapetalae</taxon>
        <taxon>asterids</taxon>
        <taxon>lamiids</taxon>
        <taxon>Lamiales</taxon>
        <taxon>Pedaliaceae</taxon>
        <taxon>Sesamum</taxon>
    </lineage>
</organism>
<feature type="compositionally biased region" description="Polar residues" evidence="1">
    <location>
        <begin position="1"/>
        <end position="32"/>
    </location>
</feature>
<dbReference type="InterPro" id="IPR036691">
    <property type="entry name" value="Endo/exonu/phosph_ase_sf"/>
</dbReference>
<dbReference type="InterPro" id="IPR043502">
    <property type="entry name" value="DNA/RNA_pol_sf"/>
</dbReference>
<proteinExistence type="predicted"/>
<dbReference type="InterPro" id="IPR000477">
    <property type="entry name" value="RT_dom"/>
</dbReference>
<feature type="domain" description="Reverse transcriptase" evidence="2">
    <location>
        <begin position="957"/>
        <end position="1236"/>
    </location>
</feature>